<dbReference type="EMBL" id="MTYJ01000201">
    <property type="protein sequence ID" value="OWA50721.1"/>
    <property type="molecule type" value="Genomic_DNA"/>
</dbReference>
<comment type="caution">
    <text evidence="2">The sequence shown here is derived from an EMBL/GenBank/DDBJ whole genome shotgun (WGS) entry which is preliminary data.</text>
</comment>
<gene>
    <name evidence="2" type="ORF">BV898_15230</name>
</gene>
<evidence type="ECO:0000313" key="3">
    <source>
        <dbReference type="Proteomes" id="UP000192578"/>
    </source>
</evidence>
<dbReference type="AlphaFoldDB" id="A0A9X6RKH8"/>
<keyword evidence="3" id="KW-1185">Reference proteome</keyword>
<feature type="region of interest" description="Disordered" evidence="1">
    <location>
        <begin position="74"/>
        <end position="98"/>
    </location>
</feature>
<protein>
    <submittedName>
        <fullName evidence="2">Uncharacterized protein</fullName>
    </submittedName>
</protein>
<accession>A0A9X6RKH8</accession>
<evidence type="ECO:0000256" key="1">
    <source>
        <dbReference type="SAM" id="MobiDB-lite"/>
    </source>
</evidence>
<proteinExistence type="predicted"/>
<evidence type="ECO:0000313" key="2">
    <source>
        <dbReference type="EMBL" id="OWA50721.1"/>
    </source>
</evidence>
<reference evidence="3" key="1">
    <citation type="submission" date="2017-01" db="EMBL/GenBank/DDBJ databases">
        <title>Comparative genomics of anhydrobiosis in the tardigrade Hypsibius dujardini.</title>
        <authorList>
            <person name="Yoshida Y."/>
            <person name="Koutsovoulos G."/>
            <person name="Laetsch D."/>
            <person name="Stevens L."/>
            <person name="Kumar S."/>
            <person name="Horikawa D."/>
            <person name="Ishino K."/>
            <person name="Komine S."/>
            <person name="Tomita M."/>
            <person name="Blaxter M."/>
            <person name="Arakawa K."/>
        </authorList>
    </citation>
    <scope>NUCLEOTIDE SEQUENCE [LARGE SCALE GENOMIC DNA]</scope>
    <source>
        <strain evidence="3">Z151</strain>
    </source>
</reference>
<name>A0A9X6RKH8_HYPEX</name>
<sequence>MGPAPACGMELAKLLKGAYARAGGGQSPHGEEIQGGLLRTSLKSTANKSYSKTQSGARYDNLTTYRQSHGVWEKMRAGKKAKQEAAESRSETRFRGIV</sequence>
<dbReference type="Proteomes" id="UP000192578">
    <property type="component" value="Unassembled WGS sequence"/>
</dbReference>
<organism evidence="2 3">
    <name type="scientific">Hypsibius exemplaris</name>
    <name type="common">Freshwater tardigrade</name>
    <dbReference type="NCBI Taxonomy" id="2072580"/>
    <lineage>
        <taxon>Eukaryota</taxon>
        <taxon>Metazoa</taxon>
        <taxon>Ecdysozoa</taxon>
        <taxon>Tardigrada</taxon>
        <taxon>Eutardigrada</taxon>
        <taxon>Parachela</taxon>
        <taxon>Hypsibioidea</taxon>
        <taxon>Hypsibiidae</taxon>
        <taxon>Hypsibius</taxon>
    </lineage>
</organism>